<feature type="domain" description="AB hydrolase-1" evidence="1">
    <location>
        <begin position="40"/>
        <end position="329"/>
    </location>
</feature>
<name>A0A4R0RA15_9APHY</name>
<gene>
    <name evidence="2" type="ORF">EIP91_007310</name>
</gene>
<proteinExistence type="predicted"/>
<dbReference type="AlphaFoldDB" id="A0A4R0RA15"/>
<dbReference type="Pfam" id="PF12697">
    <property type="entry name" value="Abhydrolase_6"/>
    <property type="match status" value="1"/>
</dbReference>
<dbReference type="OrthoDB" id="94039at2759"/>
<evidence type="ECO:0000313" key="2">
    <source>
        <dbReference type="EMBL" id="TCD62135.1"/>
    </source>
</evidence>
<dbReference type="SUPFAM" id="SSF53474">
    <property type="entry name" value="alpha/beta-Hydrolases"/>
    <property type="match status" value="1"/>
</dbReference>
<sequence>MSLSVEELVLTGSPQYGGLKFPFKRYTSSQSTSSPSGISLIFMHCIGTHKETWEPTIEVLLDLQRKAGRQVNIAEVWCLDAPNHGHAAALNDEALTNLSSPIDTATCAHGIQLLVASGRIRGDKIVALGHSAGATITIFSTAGCPLDRLPLAAMILLEPPMMTRPLLKKMLKGAAKGEANAMQIAMTAVKTRRDTWPSREAASQWLSKRFPWSTWDERARKRFVDHGLCQLPTSSYPDKHDGVTLACAREQEAAGYVDFEGMLAGLDRLSEICPVLPVHCIFAEREDLVSAETRAGIVDVKAGRRMASISTIEGAGHLAPQENPDGTAGAIWKVLESVASKRESKL</sequence>
<reference evidence="2 3" key="1">
    <citation type="submission" date="2018-11" db="EMBL/GenBank/DDBJ databases">
        <title>Genome assembly of Steccherinum ochraceum LE-BIN_3174, the white-rot fungus of the Steccherinaceae family (The Residual Polyporoid clade, Polyporales, Basidiomycota).</title>
        <authorList>
            <person name="Fedorova T.V."/>
            <person name="Glazunova O.A."/>
            <person name="Landesman E.O."/>
            <person name="Moiseenko K.V."/>
            <person name="Psurtseva N.V."/>
            <person name="Savinova O.S."/>
            <person name="Shakhova N.V."/>
            <person name="Tyazhelova T.V."/>
            <person name="Vasina D.V."/>
        </authorList>
    </citation>
    <scope>NUCLEOTIDE SEQUENCE [LARGE SCALE GENOMIC DNA]</scope>
    <source>
        <strain evidence="2 3">LE-BIN_3174</strain>
    </source>
</reference>
<dbReference type="EMBL" id="RWJN01000399">
    <property type="protein sequence ID" value="TCD62135.1"/>
    <property type="molecule type" value="Genomic_DNA"/>
</dbReference>
<evidence type="ECO:0000313" key="3">
    <source>
        <dbReference type="Proteomes" id="UP000292702"/>
    </source>
</evidence>
<dbReference type="Gene3D" id="3.40.50.1820">
    <property type="entry name" value="alpha/beta hydrolase"/>
    <property type="match status" value="1"/>
</dbReference>
<comment type="caution">
    <text evidence="2">The sequence shown here is derived from an EMBL/GenBank/DDBJ whole genome shotgun (WGS) entry which is preliminary data.</text>
</comment>
<accession>A0A4R0RA15</accession>
<dbReference type="InterPro" id="IPR000073">
    <property type="entry name" value="AB_hydrolase_1"/>
</dbReference>
<dbReference type="Proteomes" id="UP000292702">
    <property type="component" value="Unassembled WGS sequence"/>
</dbReference>
<protein>
    <recommendedName>
        <fullName evidence="1">AB hydrolase-1 domain-containing protein</fullName>
    </recommendedName>
</protein>
<evidence type="ECO:0000259" key="1">
    <source>
        <dbReference type="Pfam" id="PF12697"/>
    </source>
</evidence>
<dbReference type="InterPro" id="IPR029058">
    <property type="entry name" value="AB_hydrolase_fold"/>
</dbReference>
<keyword evidence="3" id="KW-1185">Reference proteome</keyword>
<organism evidence="2 3">
    <name type="scientific">Steccherinum ochraceum</name>
    <dbReference type="NCBI Taxonomy" id="92696"/>
    <lineage>
        <taxon>Eukaryota</taxon>
        <taxon>Fungi</taxon>
        <taxon>Dikarya</taxon>
        <taxon>Basidiomycota</taxon>
        <taxon>Agaricomycotina</taxon>
        <taxon>Agaricomycetes</taxon>
        <taxon>Polyporales</taxon>
        <taxon>Steccherinaceae</taxon>
        <taxon>Steccherinum</taxon>
    </lineage>
</organism>